<proteinExistence type="predicted"/>
<evidence type="ECO:0000313" key="3">
    <source>
        <dbReference type="EMBL" id="GAJ19033.1"/>
    </source>
</evidence>
<dbReference type="AlphaFoldDB" id="X1UNJ1"/>
<organism evidence="3">
    <name type="scientific">marine sediment metagenome</name>
    <dbReference type="NCBI Taxonomy" id="412755"/>
    <lineage>
        <taxon>unclassified sequences</taxon>
        <taxon>metagenomes</taxon>
        <taxon>ecological metagenomes</taxon>
    </lineage>
</organism>
<feature type="non-terminal residue" evidence="3">
    <location>
        <position position="152"/>
    </location>
</feature>
<feature type="transmembrane region" description="Helical" evidence="1">
    <location>
        <begin position="7"/>
        <end position="30"/>
    </location>
</feature>
<keyword evidence="1" id="KW-0812">Transmembrane</keyword>
<feature type="transmembrane region" description="Helical" evidence="1">
    <location>
        <begin position="95"/>
        <end position="113"/>
    </location>
</feature>
<dbReference type="Pfam" id="PF14358">
    <property type="entry name" value="DUF4405"/>
    <property type="match status" value="1"/>
</dbReference>
<sequence>MNFKTRGFVSFTLTLSFIILSLSGIVLYIMPHGRVAYWINWKIAGLSKDNWDAVHTIIGFVFMLTAAVHFYLNWTAFMSYLKSKVQKGIQLKKELAVSVIFSGIIIVGTLWDIPPFSTLMDIGESIKESWGTDIERAPIPHAELMTLDNFIQ</sequence>
<feature type="transmembrane region" description="Helical" evidence="1">
    <location>
        <begin position="53"/>
        <end position="74"/>
    </location>
</feature>
<dbReference type="InterPro" id="IPR025517">
    <property type="entry name" value="DUF4405"/>
</dbReference>
<feature type="domain" description="Flavinylation-associated cytochrome" evidence="2">
    <location>
        <begin position="8"/>
        <end position="74"/>
    </location>
</feature>
<accession>X1UNJ1</accession>
<evidence type="ECO:0000259" key="2">
    <source>
        <dbReference type="Pfam" id="PF14358"/>
    </source>
</evidence>
<dbReference type="EMBL" id="BARW01037907">
    <property type="protein sequence ID" value="GAJ19033.1"/>
    <property type="molecule type" value="Genomic_DNA"/>
</dbReference>
<name>X1UNJ1_9ZZZZ</name>
<evidence type="ECO:0000256" key="1">
    <source>
        <dbReference type="SAM" id="Phobius"/>
    </source>
</evidence>
<protein>
    <recommendedName>
        <fullName evidence="2">Flavinylation-associated cytochrome domain-containing protein</fullName>
    </recommendedName>
</protein>
<keyword evidence="1" id="KW-1133">Transmembrane helix</keyword>
<reference evidence="3" key="1">
    <citation type="journal article" date="2014" name="Front. Microbiol.">
        <title>High frequency of phylogenetically diverse reductive dehalogenase-homologous genes in deep subseafloor sedimentary metagenomes.</title>
        <authorList>
            <person name="Kawai M."/>
            <person name="Futagami T."/>
            <person name="Toyoda A."/>
            <person name="Takaki Y."/>
            <person name="Nishi S."/>
            <person name="Hori S."/>
            <person name="Arai W."/>
            <person name="Tsubouchi T."/>
            <person name="Morono Y."/>
            <person name="Uchiyama I."/>
            <person name="Ito T."/>
            <person name="Fujiyama A."/>
            <person name="Inagaki F."/>
            <person name="Takami H."/>
        </authorList>
    </citation>
    <scope>NUCLEOTIDE SEQUENCE</scope>
    <source>
        <strain evidence="3">Expedition CK06-06</strain>
    </source>
</reference>
<keyword evidence="1" id="KW-0472">Membrane</keyword>
<gene>
    <name evidence="3" type="ORF">S12H4_58383</name>
</gene>
<comment type="caution">
    <text evidence="3">The sequence shown here is derived from an EMBL/GenBank/DDBJ whole genome shotgun (WGS) entry which is preliminary data.</text>
</comment>